<reference evidence="1 2" key="1">
    <citation type="submission" date="2020-01" db="EMBL/GenBank/DDBJ databases">
        <title>A novel Bacillus sp. from Pasinler.</title>
        <authorList>
            <person name="Adiguzel A."/>
            <person name="Ay H."/>
            <person name="Baltaci M.O."/>
        </authorList>
    </citation>
    <scope>NUCLEOTIDE SEQUENCE [LARGE SCALE GENOMIC DNA]</scope>
    <source>
        <strain evidence="1 2">P1</strain>
    </source>
</reference>
<gene>
    <name evidence="1" type="ORF">GW534_12940</name>
</gene>
<keyword evidence="2" id="KW-1185">Reference proteome</keyword>
<protein>
    <submittedName>
        <fullName evidence="1">Uncharacterized protein</fullName>
    </submittedName>
</protein>
<proteinExistence type="predicted"/>
<dbReference type="EMBL" id="JAACYS010000069">
    <property type="protein sequence ID" value="NCU18611.1"/>
    <property type="molecule type" value="Genomic_DNA"/>
</dbReference>
<comment type="caution">
    <text evidence="1">The sequence shown here is derived from an EMBL/GenBank/DDBJ whole genome shotgun (WGS) entry which is preliminary data.</text>
</comment>
<evidence type="ECO:0000313" key="1">
    <source>
        <dbReference type="EMBL" id="NCU18611.1"/>
    </source>
</evidence>
<evidence type="ECO:0000313" key="2">
    <source>
        <dbReference type="Proteomes" id="UP000743899"/>
    </source>
</evidence>
<accession>A0ABX0A5F4</accession>
<name>A0ABX0A5F4_9BACI</name>
<dbReference type="Proteomes" id="UP000743899">
    <property type="component" value="Unassembled WGS sequence"/>
</dbReference>
<sequence length="65" mass="7654">MKINNYKIVPGNEHEIIIYLDPSLEEFGEELGTRAKFTYIPNFIQIYYQNSLILTDKIDILLLFS</sequence>
<organism evidence="1 2">
    <name type="scientific">Pallidibacillus pasinlerensis</name>
    <dbReference type="NCBI Taxonomy" id="2703818"/>
    <lineage>
        <taxon>Bacteria</taxon>
        <taxon>Bacillati</taxon>
        <taxon>Bacillota</taxon>
        <taxon>Bacilli</taxon>
        <taxon>Bacillales</taxon>
        <taxon>Bacillaceae</taxon>
        <taxon>Pallidibacillus</taxon>
    </lineage>
</organism>
<dbReference type="RefSeq" id="WP_161921441.1">
    <property type="nucleotide sequence ID" value="NZ_JAACYS010000069.1"/>
</dbReference>